<feature type="compositionally biased region" description="Basic and acidic residues" evidence="1">
    <location>
        <begin position="1"/>
        <end position="21"/>
    </location>
</feature>
<gene>
    <name evidence="2" type="ORF">ACFOUR_11925</name>
</gene>
<proteinExistence type="predicted"/>
<dbReference type="RefSeq" id="WP_256533530.1">
    <property type="nucleotide sequence ID" value="NZ_CP101824.1"/>
</dbReference>
<sequence>MATHRWDAADSSDGRERRSRDGVGGTIVVARTTAIEGGQFEANSIERGRW</sequence>
<name>A0ABD5NPW6_9EURY</name>
<comment type="caution">
    <text evidence="2">The sequence shown here is derived from an EMBL/GenBank/DDBJ whole genome shotgun (WGS) entry which is preliminary data.</text>
</comment>
<feature type="region of interest" description="Disordered" evidence="1">
    <location>
        <begin position="1"/>
        <end position="24"/>
    </location>
</feature>
<evidence type="ECO:0000313" key="2">
    <source>
        <dbReference type="EMBL" id="MFC3959072.1"/>
    </source>
</evidence>
<dbReference type="Proteomes" id="UP001595846">
    <property type="component" value="Unassembled WGS sequence"/>
</dbReference>
<dbReference type="GeneID" id="73902661"/>
<dbReference type="AlphaFoldDB" id="A0ABD5NPW6"/>
<accession>A0ABD5NPW6</accession>
<keyword evidence="3" id="KW-1185">Reference proteome</keyword>
<protein>
    <submittedName>
        <fullName evidence="2">Uncharacterized protein</fullName>
    </submittedName>
</protein>
<dbReference type="EMBL" id="JBHSAQ010000010">
    <property type="protein sequence ID" value="MFC3959072.1"/>
    <property type="molecule type" value="Genomic_DNA"/>
</dbReference>
<evidence type="ECO:0000313" key="3">
    <source>
        <dbReference type="Proteomes" id="UP001595846"/>
    </source>
</evidence>
<organism evidence="2 3">
    <name type="scientific">Halovivax cerinus</name>
    <dbReference type="NCBI Taxonomy" id="1487865"/>
    <lineage>
        <taxon>Archaea</taxon>
        <taxon>Methanobacteriati</taxon>
        <taxon>Methanobacteriota</taxon>
        <taxon>Stenosarchaea group</taxon>
        <taxon>Halobacteria</taxon>
        <taxon>Halobacteriales</taxon>
        <taxon>Natrialbaceae</taxon>
        <taxon>Halovivax</taxon>
    </lineage>
</organism>
<reference evidence="2 3" key="1">
    <citation type="journal article" date="2019" name="Int. J. Syst. Evol. Microbiol.">
        <title>The Global Catalogue of Microorganisms (GCM) 10K type strain sequencing project: providing services to taxonomists for standard genome sequencing and annotation.</title>
        <authorList>
            <consortium name="The Broad Institute Genomics Platform"/>
            <consortium name="The Broad Institute Genome Sequencing Center for Infectious Disease"/>
            <person name="Wu L."/>
            <person name="Ma J."/>
        </authorList>
    </citation>
    <scope>NUCLEOTIDE SEQUENCE [LARGE SCALE GENOMIC DNA]</scope>
    <source>
        <strain evidence="2 3">IBRC-M 10256</strain>
    </source>
</reference>
<evidence type="ECO:0000256" key="1">
    <source>
        <dbReference type="SAM" id="MobiDB-lite"/>
    </source>
</evidence>